<proteinExistence type="predicted"/>
<sequence>MRWTPLFAALLLAVASPAFAQNNNGGAGNGVLIDAAGALTTRYDEKLGTKLESARLAAFAAENLPADLNVSSDARKVSLVRLEAALDAATATGEEPDDAMAYLAGLTRIDAVLVKPPAGGEPGDLVLVGPAGGFAPDALGRMVSTAEGDHAGRPVLHLMDLLAALRGGDARRGGAIGCSIDPVPERQARMAQATAGLGAVRSVSQAAGIYRKLANILGDQTVRIYGVEPGSHFGVAMIEADYRMKLISLGLEPSGVRQIPSHLALIGPGANTVQRFYLTDAYEPFAVNADRTAFAFSGPRLRVVTEDQALNADGTIRDAGSRGVPNAEWAKRFSDNVAELCAVRPSFAALQNLYDLAMVSELIRAERLAEKASWKPSLLNDANRMPVPVGPAPKTVPTAFNSKRAGGTVIGLIGGGVSIRPGDALRAAGQAPDASGYLEAAREKAVAAPDARWWWD</sequence>
<dbReference type="RefSeq" id="WP_171183703.1">
    <property type="nucleotide sequence ID" value="NZ_WTPX01000012.1"/>
</dbReference>
<organism evidence="2 3">
    <name type="scientific">Alienimonas chondri</name>
    <dbReference type="NCBI Taxonomy" id="2681879"/>
    <lineage>
        <taxon>Bacteria</taxon>
        <taxon>Pseudomonadati</taxon>
        <taxon>Planctomycetota</taxon>
        <taxon>Planctomycetia</taxon>
        <taxon>Planctomycetales</taxon>
        <taxon>Planctomycetaceae</taxon>
        <taxon>Alienimonas</taxon>
    </lineage>
</organism>
<dbReference type="EMBL" id="WTPX01000012">
    <property type="protein sequence ID" value="NNJ24591.1"/>
    <property type="molecule type" value="Genomic_DNA"/>
</dbReference>
<feature type="chain" id="PRO_5045735912" description="DUF1598 domain-containing protein" evidence="1">
    <location>
        <begin position="21"/>
        <end position="456"/>
    </location>
</feature>
<evidence type="ECO:0000313" key="3">
    <source>
        <dbReference type="Proteomes" id="UP000609651"/>
    </source>
</evidence>
<name>A0ABX1VAY2_9PLAN</name>
<keyword evidence="3" id="KW-1185">Reference proteome</keyword>
<evidence type="ECO:0000256" key="1">
    <source>
        <dbReference type="SAM" id="SignalP"/>
    </source>
</evidence>
<dbReference type="Pfam" id="PF07643">
    <property type="entry name" value="DUF1598"/>
    <property type="match status" value="1"/>
</dbReference>
<evidence type="ECO:0000313" key="2">
    <source>
        <dbReference type="EMBL" id="NNJ24591.1"/>
    </source>
</evidence>
<reference evidence="2 3" key="1">
    <citation type="journal article" date="2020" name="Syst. Appl. Microbiol.">
        <title>Alienimonas chondri sp. nov., a novel planctomycete isolated from the biofilm of the red alga Chondrus crispus.</title>
        <authorList>
            <person name="Vitorino I."/>
            <person name="Albuquerque L."/>
            <person name="Wiegand S."/>
            <person name="Kallscheuer N."/>
            <person name="da Costa M.S."/>
            <person name="Lobo-da-Cunha A."/>
            <person name="Jogler C."/>
            <person name="Lage O.M."/>
        </authorList>
    </citation>
    <scope>NUCLEOTIDE SEQUENCE [LARGE SCALE GENOMIC DNA]</scope>
    <source>
        <strain evidence="2 3">LzC2</strain>
    </source>
</reference>
<protein>
    <recommendedName>
        <fullName evidence="4">DUF1598 domain-containing protein</fullName>
    </recommendedName>
</protein>
<dbReference type="Proteomes" id="UP000609651">
    <property type="component" value="Unassembled WGS sequence"/>
</dbReference>
<keyword evidence="1" id="KW-0732">Signal</keyword>
<gene>
    <name evidence="2" type="ORF">LzC2_06490</name>
</gene>
<accession>A0ABX1VAY2</accession>
<dbReference type="InterPro" id="IPR011487">
    <property type="entry name" value="DUF1598"/>
</dbReference>
<comment type="caution">
    <text evidence="2">The sequence shown here is derived from an EMBL/GenBank/DDBJ whole genome shotgun (WGS) entry which is preliminary data.</text>
</comment>
<feature type="signal peptide" evidence="1">
    <location>
        <begin position="1"/>
        <end position="20"/>
    </location>
</feature>
<evidence type="ECO:0008006" key="4">
    <source>
        <dbReference type="Google" id="ProtNLM"/>
    </source>
</evidence>